<dbReference type="Proteomes" id="UP001204814">
    <property type="component" value="Unassembled WGS sequence"/>
</dbReference>
<dbReference type="InterPro" id="IPR001789">
    <property type="entry name" value="Sig_transdc_resp-reg_receiver"/>
</dbReference>
<dbReference type="SUPFAM" id="SSF52172">
    <property type="entry name" value="CheY-like"/>
    <property type="match status" value="1"/>
</dbReference>
<dbReference type="Pfam" id="PF00072">
    <property type="entry name" value="Response_reg"/>
    <property type="match status" value="1"/>
</dbReference>
<evidence type="ECO:0000259" key="3">
    <source>
        <dbReference type="PROSITE" id="PS50110"/>
    </source>
</evidence>
<dbReference type="Gene3D" id="3.40.50.2300">
    <property type="match status" value="1"/>
</dbReference>
<dbReference type="InterPro" id="IPR011006">
    <property type="entry name" value="CheY-like_superfamily"/>
</dbReference>
<dbReference type="SMART" id="SM00448">
    <property type="entry name" value="REC"/>
    <property type="match status" value="1"/>
</dbReference>
<dbReference type="RefSeq" id="WP_117347138.1">
    <property type="nucleotide sequence ID" value="NZ_JAKNFZ010000001.1"/>
</dbReference>
<evidence type="ECO:0000313" key="5">
    <source>
        <dbReference type="Proteomes" id="UP001204814"/>
    </source>
</evidence>
<reference evidence="4" key="1">
    <citation type="submission" date="2022-06" db="EMBL/GenBank/DDBJ databases">
        <title>Isolation of gut microbiota from human fecal samples.</title>
        <authorList>
            <person name="Pamer E.G."/>
            <person name="Barat B."/>
            <person name="Waligurski E."/>
            <person name="Medina S."/>
            <person name="Paddock L."/>
            <person name="Mostad J."/>
        </authorList>
    </citation>
    <scope>NUCLEOTIDE SEQUENCE</scope>
    <source>
        <strain evidence="4">DFI.6.24</strain>
    </source>
</reference>
<dbReference type="PANTHER" id="PTHR45339:SF3">
    <property type="entry name" value="HISTIDINE KINASE"/>
    <property type="match status" value="1"/>
</dbReference>
<dbReference type="PANTHER" id="PTHR45339">
    <property type="entry name" value="HYBRID SIGNAL TRANSDUCTION HISTIDINE KINASE J"/>
    <property type="match status" value="1"/>
</dbReference>
<protein>
    <submittedName>
        <fullName evidence="4">Response regulator</fullName>
    </submittedName>
</protein>
<feature type="modified residue" description="4-aspartylphosphate" evidence="2">
    <location>
        <position position="58"/>
    </location>
</feature>
<gene>
    <name evidence="4" type="ORF">NE542_03200</name>
</gene>
<comment type="caution">
    <text evidence="4">The sequence shown here is derived from an EMBL/GenBank/DDBJ whole genome shotgun (WGS) entry which is preliminary data.</text>
</comment>
<feature type="domain" description="Response regulatory" evidence="3">
    <location>
        <begin position="6"/>
        <end position="127"/>
    </location>
</feature>
<dbReference type="AlphaFoldDB" id="A0AAP2XQA8"/>
<evidence type="ECO:0000256" key="1">
    <source>
        <dbReference type="ARBA" id="ARBA00022553"/>
    </source>
</evidence>
<dbReference type="GO" id="GO:0000160">
    <property type="term" value="P:phosphorelay signal transduction system"/>
    <property type="evidence" value="ECO:0007669"/>
    <property type="project" value="InterPro"/>
</dbReference>
<dbReference type="CDD" id="cd17546">
    <property type="entry name" value="REC_hyHK_CKI1_RcsC-like"/>
    <property type="match status" value="1"/>
</dbReference>
<sequence>MSKGKYVLLAEDNDLNAEIAITILEDMGLIVERVEDGIQCVAKMEQMPAKSYDLILMDVQMPHMDGYKATETIRELSDEGKAHIPIVALTANAFEEDRKMAISKGMNDHIAKPIDVKKVEEVIISVLK</sequence>
<organism evidence="4 5">
    <name type="scientific">Faecalibacillus intestinalis</name>
    <dbReference type="NCBI Taxonomy" id="1982626"/>
    <lineage>
        <taxon>Bacteria</taxon>
        <taxon>Bacillati</taxon>
        <taxon>Bacillota</taxon>
        <taxon>Erysipelotrichia</taxon>
        <taxon>Erysipelotrichales</taxon>
        <taxon>Coprobacillaceae</taxon>
        <taxon>Faecalibacillus</taxon>
    </lineage>
</organism>
<dbReference type="EMBL" id="JANGBO010000001">
    <property type="protein sequence ID" value="MCQ5060843.1"/>
    <property type="molecule type" value="Genomic_DNA"/>
</dbReference>
<proteinExistence type="predicted"/>
<evidence type="ECO:0000256" key="2">
    <source>
        <dbReference type="PROSITE-ProRule" id="PRU00169"/>
    </source>
</evidence>
<name>A0AAP2XQA8_9FIRM</name>
<accession>A0AAP2XQA8</accession>
<keyword evidence="1 2" id="KW-0597">Phosphoprotein</keyword>
<dbReference type="PROSITE" id="PS50110">
    <property type="entry name" value="RESPONSE_REGULATORY"/>
    <property type="match status" value="1"/>
</dbReference>
<evidence type="ECO:0000313" key="4">
    <source>
        <dbReference type="EMBL" id="MCQ5060843.1"/>
    </source>
</evidence>